<dbReference type="EMBL" id="CP006577">
    <property type="protein sequence ID" value="AIG97445.1"/>
    <property type="molecule type" value="Genomic_DNA"/>
</dbReference>
<dbReference type="AlphaFoldDB" id="A0A075WAM4"/>
<dbReference type="RefSeq" id="WP_156029499.1">
    <property type="nucleotide sequence ID" value="NZ_CP006577.1"/>
</dbReference>
<organism evidence="1 2">
    <name type="scientific">Archaeoglobus fulgidus DSM 8774</name>
    <dbReference type="NCBI Taxonomy" id="1344584"/>
    <lineage>
        <taxon>Archaea</taxon>
        <taxon>Methanobacteriati</taxon>
        <taxon>Methanobacteriota</taxon>
        <taxon>Archaeoglobi</taxon>
        <taxon>Archaeoglobales</taxon>
        <taxon>Archaeoglobaceae</taxon>
        <taxon>Archaeoglobus</taxon>
    </lineage>
</organism>
<reference evidence="1 2" key="1">
    <citation type="submission" date="2013-07" db="EMBL/GenBank/DDBJ databases">
        <title>Genome of Archaeoglobus fulgidus.</title>
        <authorList>
            <person name="Fiebig A."/>
            <person name="Birkeland N.-K."/>
        </authorList>
    </citation>
    <scope>NUCLEOTIDE SEQUENCE [LARGE SCALE GENOMIC DNA]</scope>
    <source>
        <strain evidence="1 2">DSM 8774</strain>
    </source>
</reference>
<dbReference type="Proteomes" id="UP000028501">
    <property type="component" value="Chromosome"/>
</dbReference>
<proteinExistence type="predicted"/>
<dbReference type="KEGG" id="afg:AFULGI_00006440"/>
<accession>A0A075WAM4</accession>
<gene>
    <name evidence="1" type="ORF">AFULGI_00006440</name>
</gene>
<protein>
    <submittedName>
        <fullName evidence="1">Uncharacterized protein</fullName>
    </submittedName>
</protein>
<dbReference type="GeneID" id="42809679"/>
<sequence length="45" mass="5201">MITTWQGLIKTAENQQLIIVEELKCPEVRMIDAGDLEVVKEQEEE</sequence>
<evidence type="ECO:0000313" key="1">
    <source>
        <dbReference type="EMBL" id="AIG97445.1"/>
    </source>
</evidence>
<name>A0A075WAM4_ARCFL</name>
<evidence type="ECO:0000313" key="2">
    <source>
        <dbReference type="Proteomes" id="UP000028501"/>
    </source>
</evidence>
<dbReference type="HOGENOM" id="CLU_3194309_0_0_2"/>